<dbReference type="Pfam" id="PF01640">
    <property type="entry name" value="Peptidase_C10"/>
    <property type="match status" value="1"/>
</dbReference>
<protein>
    <submittedName>
        <fullName evidence="1">Uncharacterized protein</fullName>
    </submittedName>
</protein>
<dbReference type="Gene3D" id="3.90.70.50">
    <property type="entry name" value="Peptidase C10, streptopain"/>
    <property type="match status" value="1"/>
</dbReference>
<dbReference type="SUPFAM" id="SSF54001">
    <property type="entry name" value="Cysteine proteinases"/>
    <property type="match status" value="1"/>
</dbReference>
<dbReference type="InterPro" id="IPR038765">
    <property type="entry name" value="Papain-like_cys_pep_sf"/>
</dbReference>
<dbReference type="InterPro" id="IPR044934">
    <property type="entry name" value="Streptopain_sf"/>
</dbReference>
<dbReference type="InterPro" id="IPR000200">
    <property type="entry name" value="Peptidase_C10"/>
</dbReference>
<accession>X1EHJ4</accession>
<sequence length="158" mass="18242">MRKKIIGIFVCMMFIITAASAMGINITNDINDSFSKTSNYIPDTYLLTTTWGQWQYYNTKCPIDPDTGNPHRLGCKSVAIGQIMRYHELESHGLVEYYYFNKEGDPIPLVNNLDDFDYDWNHMANWLNGSHTPEEEDHVSQILFDSASIIQKNFGFVR</sequence>
<reference evidence="1" key="1">
    <citation type="journal article" date="2014" name="Front. Microbiol.">
        <title>High frequency of phylogenetically diverse reductive dehalogenase-homologous genes in deep subseafloor sedimentary metagenomes.</title>
        <authorList>
            <person name="Kawai M."/>
            <person name="Futagami T."/>
            <person name="Toyoda A."/>
            <person name="Takaki Y."/>
            <person name="Nishi S."/>
            <person name="Hori S."/>
            <person name="Arai W."/>
            <person name="Tsubouchi T."/>
            <person name="Morono Y."/>
            <person name="Uchiyama I."/>
            <person name="Ito T."/>
            <person name="Fujiyama A."/>
            <person name="Inagaki F."/>
            <person name="Takami H."/>
        </authorList>
    </citation>
    <scope>NUCLEOTIDE SEQUENCE</scope>
    <source>
        <strain evidence="1">Expedition CK06-06</strain>
    </source>
</reference>
<proteinExistence type="predicted"/>
<evidence type="ECO:0000313" key="1">
    <source>
        <dbReference type="EMBL" id="GAH16579.1"/>
    </source>
</evidence>
<comment type="caution">
    <text evidence="1">The sequence shown here is derived from an EMBL/GenBank/DDBJ whole genome shotgun (WGS) entry which is preliminary data.</text>
</comment>
<dbReference type="AlphaFoldDB" id="X1EHJ4"/>
<dbReference type="GO" id="GO:0006508">
    <property type="term" value="P:proteolysis"/>
    <property type="evidence" value="ECO:0007669"/>
    <property type="project" value="InterPro"/>
</dbReference>
<dbReference type="GO" id="GO:0008234">
    <property type="term" value="F:cysteine-type peptidase activity"/>
    <property type="evidence" value="ECO:0007669"/>
    <property type="project" value="InterPro"/>
</dbReference>
<name>X1EHJ4_9ZZZZ</name>
<dbReference type="EMBL" id="BART01032996">
    <property type="protein sequence ID" value="GAH16579.1"/>
    <property type="molecule type" value="Genomic_DNA"/>
</dbReference>
<gene>
    <name evidence="1" type="ORF">S01H4_56855</name>
</gene>
<organism evidence="1">
    <name type="scientific">marine sediment metagenome</name>
    <dbReference type="NCBI Taxonomy" id="412755"/>
    <lineage>
        <taxon>unclassified sequences</taxon>
        <taxon>metagenomes</taxon>
        <taxon>ecological metagenomes</taxon>
    </lineage>
</organism>